<dbReference type="RefSeq" id="WP_091835265.1">
    <property type="nucleotide sequence ID" value="NZ_FOAN01000004.1"/>
</dbReference>
<protein>
    <recommendedName>
        <fullName evidence="1">Thioredoxin reductase</fullName>
    </recommendedName>
</protein>
<dbReference type="Proteomes" id="UP000199664">
    <property type="component" value="Unassembled WGS sequence"/>
</dbReference>
<evidence type="ECO:0000313" key="5">
    <source>
        <dbReference type="EMBL" id="SEL56511.1"/>
    </source>
</evidence>
<dbReference type="Gene3D" id="3.50.50.60">
    <property type="entry name" value="FAD/NAD(P)-binding domain"/>
    <property type="match status" value="2"/>
</dbReference>
<dbReference type="PRINTS" id="PR00469">
    <property type="entry name" value="PNDRDTASEII"/>
</dbReference>
<keyword evidence="2" id="KW-0285">Flavoprotein</keyword>
<dbReference type="EMBL" id="FOAN01000004">
    <property type="protein sequence ID" value="SEL56511.1"/>
    <property type="molecule type" value="Genomic_DNA"/>
</dbReference>
<evidence type="ECO:0000256" key="3">
    <source>
        <dbReference type="ARBA" id="ARBA00023002"/>
    </source>
</evidence>
<name>A0A1H7R8F7_9HYPH</name>
<proteinExistence type="predicted"/>
<gene>
    <name evidence="5" type="ORF">SAMN04515666_104294</name>
</gene>
<evidence type="ECO:0000259" key="4">
    <source>
        <dbReference type="Pfam" id="PF07992"/>
    </source>
</evidence>
<dbReference type="InterPro" id="IPR036188">
    <property type="entry name" value="FAD/NAD-bd_sf"/>
</dbReference>
<evidence type="ECO:0000313" key="6">
    <source>
        <dbReference type="Proteomes" id="UP000199664"/>
    </source>
</evidence>
<dbReference type="AlphaFoldDB" id="A0A1H7R8F7"/>
<dbReference type="InterPro" id="IPR050097">
    <property type="entry name" value="Ferredoxin-NADP_redctase_2"/>
</dbReference>
<keyword evidence="6" id="KW-1185">Reference proteome</keyword>
<dbReference type="PRINTS" id="PR00368">
    <property type="entry name" value="FADPNR"/>
</dbReference>
<keyword evidence="3" id="KW-0560">Oxidoreductase</keyword>
<dbReference type="SUPFAM" id="SSF51905">
    <property type="entry name" value="FAD/NAD(P)-binding domain"/>
    <property type="match status" value="1"/>
</dbReference>
<dbReference type="STRING" id="1036779.SAMN04515666_104294"/>
<dbReference type="Pfam" id="PF07992">
    <property type="entry name" value="Pyr_redox_2"/>
    <property type="match status" value="1"/>
</dbReference>
<organism evidence="5 6">
    <name type="scientific">Bosea lupini</name>
    <dbReference type="NCBI Taxonomy" id="1036779"/>
    <lineage>
        <taxon>Bacteria</taxon>
        <taxon>Pseudomonadati</taxon>
        <taxon>Pseudomonadota</taxon>
        <taxon>Alphaproteobacteria</taxon>
        <taxon>Hyphomicrobiales</taxon>
        <taxon>Boseaceae</taxon>
        <taxon>Bosea</taxon>
    </lineage>
</organism>
<evidence type="ECO:0000256" key="2">
    <source>
        <dbReference type="ARBA" id="ARBA00022630"/>
    </source>
</evidence>
<dbReference type="PANTHER" id="PTHR48105">
    <property type="entry name" value="THIOREDOXIN REDUCTASE 1-RELATED-RELATED"/>
    <property type="match status" value="1"/>
</dbReference>
<reference evidence="6" key="1">
    <citation type="submission" date="2016-10" db="EMBL/GenBank/DDBJ databases">
        <authorList>
            <person name="Varghese N."/>
            <person name="Submissions S."/>
        </authorList>
    </citation>
    <scope>NUCLEOTIDE SEQUENCE [LARGE SCALE GENOMIC DNA]</scope>
    <source>
        <strain evidence="6">LMG 26383,CCUG 61248,R- 45681</strain>
    </source>
</reference>
<feature type="domain" description="FAD/NAD(P)-binding" evidence="4">
    <location>
        <begin position="8"/>
        <end position="288"/>
    </location>
</feature>
<accession>A0A1H7R8F7</accession>
<dbReference type="InterPro" id="IPR023753">
    <property type="entry name" value="FAD/NAD-binding_dom"/>
</dbReference>
<dbReference type="GO" id="GO:0016491">
    <property type="term" value="F:oxidoreductase activity"/>
    <property type="evidence" value="ECO:0007669"/>
    <property type="project" value="UniProtKB-KW"/>
</dbReference>
<evidence type="ECO:0000256" key="1">
    <source>
        <dbReference type="ARBA" id="ARBA00018719"/>
    </source>
</evidence>
<dbReference type="OrthoDB" id="9786503at2"/>
<sequence length="301" mass="31293">MPSTTTPYDAIIVGGSFAGLSAGLQLARARRRILVIDEGQRRNRFSSHSHGFLGQDGREPATIVAEAKAQLLAYPTVAWRDAKAGEAKAEREGFRVTDSRGGEHQARRLLLATGVRDELPAIPGLRERWGKSVLHCPYCDGYELGGGKLGVLASGAFSALKAALVADWGAVTLFLNGEAEPDAEATALLERRGVAVERARIVAAEGDGTAMAGLRLADGRLAPIKALFIAAGICPASPLAEELGCAFDDGPFGPLLRVDGMKQTSVTGVYAAGDAATARHSVALAVADGVVAGTGLHMSLL</sequence>